<reference evidence="2 3" key="1">
    <citation type="journal article" date="2014" name="ISME J.">
        <title>Candidatus Competibacter-lineage genomes retrieved from metagenomes reveal functional metabolic diversity.</title>
        <authorList>
            <person name="McIlroy S.J."/>
            <person name="Albertsen M."/>
            <person name="Andresen E.K."/>
            <person name="Saunders A.M."/>
            <person name="Kristiansen R."/>
            <person name="Stokholm-Bjerregaard M."/>
            <person name="Nielsen K.L."/>
            <person name="Nielsen P.H."/>
        </authorList>
    </citation>
    <scope>NUCLEOTIDE SEQUENCE [LARGE SCALE GENOMIC DNA]</scope>
    <source>
        <strain evidence="2 3">Run_B_J11</strain>
    </source>
</reference>
<evidence type="ECO:0000313" key="3">
    <source>
        <dbReference type="Proteomes" id="UP000019184"/>
    </source>
</evidence>
<dbReference type="AlphaFoldDB" id="A0A7U7GF66"/>
<evidence type="ECO:0000256" key="1">
    <source>
        <dbReference type="SAM" id="MobiDB-lite"/>
    </source>
</evidence>
<sequence length="182" mass="21104">MWLMSLRDELLRAGLVSSDKAKKLDSDGRKHDYQRKKGKALTPEEEAQRTQARQQAEADAAHKREQDRQLNLAREAEKQRREHIARAYQLIEAHRINDPAAEIAYNFQDGNRIRTIRVTSPQRKALAMGRLAIVRGDRREFDFALAPREIAHKLAEFVPDRVLLLHPESSDVDSDDEWGDWE</sequence>
<protein>
    <recommendedName>
        <fullName evidence="4">Nucleoprotein/polynucleotide-associated enzyme</fullName>
    </recommendedName>
</protein>
<name>A0A7U7GF66_9GAMM</name>
<evidence type="ECO:0008006" key="4">
    <source>
        <dbReference type="Google" id="ProtNLM"/>
    </source>
</evidence>
<proteinExistence type="predicted"/>
<dbReference type="Pfam" id="PF09831">
    <property type="entry name" value="DUF2058"/>
    <property type="match status" value="1"/>
</dbReference>
<feature type="region of interest" description="Disordered" evidence="1">
    <location>
        <begin position="19"/>
        <end position="68"/>
    </location>
</feature>
<dbReference type="InterPro" id="IPR018636">
    <property type="entry name" value="DUF2058"/>
</dbReference>
<evidence type="ECO:0000313" key="2">
    <source>
        <dbReference type="EMBL" id="CDH47172.1"/>
    </source>
</evidence>
<feature type="compositionally biased region" description="Basic and acidic residues" evidence="1">
    <location>
        <begin position="59"/>
        <end position="68"/>
    </location>
</feature>
<organism evidence="2 3">
    <name type="scientific">Candidatus Contendobacter odensis Run_B_J11</name>
    <dbReference type="NCBI Taxonomy" id="1400861"/>
    <lineage>
        <taxon>Bacteria</taxon>
        <taxon>Pseudomonadati</taxon>
        <taxon>Pseudomonadota</taxon>
        <taxon>Gammaproteobacteria</taxon>
        <taxon>Candidatus Competibacteraceae</taxon>
        <taxon>Candidatus Contendibacter</taxon>
    </lineage>
</organism>
<dbReference type="Proteomes" id="UP000019184">
    <property type="component" value="Unassembled WGS sequence"/>
</dbReference>
<comment type="caution">
    <text evidence="2">The sequence shown here is derived from an EMBL/GenBank/DDBJ whole genome shotgun (WGS) entry which is preliminary data.</text>
</comment>
<feature type="compositionally biased region" description="Low complexity" evidence="1">
    <location>
        <begin position="49"/>
        <end position="58"/>
    </location>
</feature>
<gene>
    <name evidence="2" type="ORF">BN874_770022</name>
</gene>
<feature type="compositionally biased region" description="Basic and acidic residues" evidence="1">
    <location>
        <begin position="19"/>
        <end position="31"/>
    </location>
</feature>
<dbReference type="EMBL" id="CBTK010000295">
    <property type="protein sequence ID" value="CDH47172.1"/>
    <property type="molecule type" value="Genomic_DNA"/>
</dbReference>
<dbReference type="OrthoDB" id="5294470at2"/>
<accession>A0A7U7GF66</accession>
<keyword evidence="3" id="KW-1185">Reference proteome</keyword>